<dbReference type="GO" id="GO:0022857">
    <property type="term" value="F:transmembrane transporter activity"/>
    <property type="evidence" value="ECO:0007669"/>
    <property type="project" value="TreeGrafter"/>
</dbReference>
<reference evidence="7" key="1">
    <citation type="thesis" date="2020" institute="ProQuest LLC" country="789 East Eisenhower Parkway, Ann Arbor, MI, USA">
        <title>Comparative Genomics and Chromosome Evolution.</title>
        <authorList>
            <person name="Mudd A.B."/>
        </authorList>
    </citation>
    <scope>NUCLEOTIDE SEQUENCE</scope>
    <source>
        <strain evidence="7">1538</strain>
        <tissue evidence="7">Blood</tissue>
    </source>
</reference>
<evidence type="ECO:0000256" key="2">
    <source>
        <dbReference type="ARBA" id="ARBA00022692"/>
    </source>
</evidence>
<feature type="transmembrane region" description="Helical" evidence="6">
    <location>
        <begin position="88"/>
        <end position="112"/>
    </location>
</feature>
<proteinExistence type="predicted"/>
<keyword evidence="3 6" id="KW-1133">Transmembrane helix</keyword>
<gene>
    <name evidence="7" type="ORF">GDO54_008615</name>
</gene>
<evidence type="ECO:0000256" key="1">
    <source>
        <dbReference type="ARBA" id="ARBA00004141"/>
    </source>
</evidence>
<keyword evidence="8" id="KW-1185">Reference proteome</keyword>
<dbReference type="EMBL" id="DYDO01000003">
    <property type="protein sequence ID" value="DBA28221.1"/>
    <property type="molecule type" value="Genomic_DNA"/>
</dbReference>
<feature type="transmembrane region" description="Helical" evidence="6">
    <location>
        <begin position="292"/>
        <end position="313"/>
    </location>
</feature>
<keyword evidence="4 6" id="KW-0472">Membrane</keyword>
<feature type="transmembrane region" description="Helical" evidence="6">
    <location>
        <begin position="187"/>
        <end position="206"/>
    </location>
</feature>
<feature type="transmembrane region" description="Helical" evidence="6">
    <location>
        <begin position="255"/>
        <end position="272"/>
    </location>
</feature>
<feature type="transmembrane region" description="Helical" evidence="6">
    <location>
        <begin position="346"/>
        <end position="367"/>
    </location>
</feature>
<dbReference type="InterPro" id="IPR036259">
    <property type="entry name" value="MFS_trans_sf"/>
</dbReference>
<accession>A0AAV3AUL9</accession>
<feature type="transmembrane region" description="Helical" evidence="6">
    <location>
        <begin position="320"/>
        <end position="340"/>
    </location>
</feature>
<sequence>MVTMRTWIEPVVAGAQVASSFYDTALLFVVKNYYNQTITSVNTSRSVTLQKAISNFYIIHNLILGLTPLLSAYILARIGDRQRRKVTICVPLLGYFLSRCFLLPVLFLSWPIEVMFGSAALNGLTGWFTTYWAGVMAWAALDSTKKRRSLKLITIELVYGLSGCVGSLASGHIFVSVTMTHNQGSPLVISSVSIYLICLLYSIFILKEPNNEPALQENSDDEEVPTERSRLIHSSSDKATHKQTNITTPFPKGTIFLLFLSATLYNSAVNGAEDVINFFVLKKPLSWGPVEVGYGNAAAYMIFITSFIGVCVFSKCLQDLSLVIFGMFSFFAGILVMAFVRRTYLYYIARIVMMFSLIPVPTIRAILSKATKESSYGKVFAMLQMIMGVVAVATSTAYIALYQVILEWFSGFIFILISIVAFISFIPIRTCKSNQGSGADRLAPPIALAAL</sequence>
<feature type="transmembrane region" description="Helical" evidence="6">
    <location>
        <begin position="408"/>
        <end position="428"/>
    </location>
</feature>
<evidence type="ECO:0000256" key="6">
    <source>
        <dbReference type="SAM" id="Phobius"/>
    </source>
</evidence>
<evidence type="ECO:0000256" key="4">
    <source>
        <dbReference type="ARBA" id="ARBA00023136"/>
    </source>
</evidence>
<feature type="region of interest" description="Disordered" evidence="5">
    <location>
        <begin position="214"/>
        <end position="244"/>
    </location>
</feature>
<keyword evidence="2 6" id="KW-0812">Transmembrane</keyword>
<dbReference type="PANTHER" id="PTHR23507">
    <property type="entry name" value="ZGC:174356"/>
    <property type="match status" value="1"/>
</dbReference>
<feature type="transmembrane region" description="Helical" evidence="6">
    <location>
        <begin position="56"/>
        <end position="76"/>
    </location>
</feature>
<dbReference type="AlphaFoldDB" id="A0AAV3AUL9"/>
<feature type="transmembrane region" description="Helical" evidence="6">
    <location>
        <begin position="153"/>
        <end position="175"/>
    </location>
</feature>
<feature type="transmembrane region" description="Helical" evidence="6">
    <location>
        <begin position="379"/>
        <end position="402"/>
    </location>
</feature>
<dbReference type="GO" id="GO:0016020">
    <property type="term" value="C:membrane"/>
    <property type="evidence" value="ECO:0007669"/>
    <property type="project" value="UniProtKB-SubCell"/>
</dbReference>
<dbReference type="PANTHER" id="PTHR23507:SF3">
    <property type="entry name" value="THYMIC STROMAL COTRANSPORTER HOMOLOG"/>
    <property type="match status" value="1"/>
</dbReference>
<comment type="caution">
    <text evidence="7">The sequence shown here is derived from an EMBL/GenBank/DDBJ whole genome shotgun (WGS) entry which is preliminary data.</text>
</comment>
<comment type="subcellular location">
    <subcellularLocation>
        <location evidence="1">Membrane</location>
        <topology evidence="1">Multi-pass membrane protein</topology>
    </subcellularLocation>
</comment>
<evidence type="ECO:0000256" key="3">
    <source>
        <dbReference type="ARBA" id="ARBA00022989"/>
    </source>
</evidence>
<evidence type="ECO:0000256" key="5">
    <source>
        <dbReference type="SAM" id="MobiDB-lite"/>
    </source>
</evidence>
<evidence type="ECO:0008006" key="9">
    <source>
        <dbReference type="Google" id="ProtNLM"/>
    </source>
</evidence>
<evidence type="ECO:0000313" key="7">
    <source>
        <dbReference type="EMBL" id="DBA28221.1"/>
    </source>
</evidence>
<evidence type="ECO:0000313" key="8">
    <source>
        <dbReference type="Proteomes" id="UP001181693"/>
    </source>
</evidence>
<feature type="compositionally biased region" description="Basic and acidic residues" evidence="5">
    <location>
        <begin position="225"/>
        <end position="240"/>
    </location>
</feature>
<organism evidence="7 8">
    <name type="scientific">Pyxicephalus adspersus</name>
    <name type="common">African bullfrog</name>
    <dbReference type="NCBI Taxonomy" id="30357"/>
    <lineage>
        <taxon>Eukaryota</taxon>
        <taxon>Metazoa</taxon>
        <taxon>Chordata</taxon>
        <taxon>Craniata</taxon>
        <taxon>Vertebrata</taxon>
        <taxon>Euteleostomi</taxon>
        <taxon>Amphibia</taxon>
        <taxon>Batrachia</taxon>
        <taxon>Anura</taxon>
        <taxon>Neobatrachia</taxon>
        <taxon>Ranoidea</taxon>
        <taxon>Pyxicephalidae</taxon>
        <taxon>Pyxicephalinae</taxon>
        <taxon>Pyxicephalus</taxon>
    </lineage>
</organism>
<feature type="transmembrane region" description="Helical" evidence="6">
    <location>
        <begin position="124"/>
        <end position="141"/>
    </location>
</feature>
<dbReference type="SUPFAM" id="SSF103473">
    <property type="entry name" value="MFS general substrate transporter"/>
    <property type="match status" value="1"/>
</dbReference>
<name>A0AAV3AUL9_PYXAD</name>
<dbReference type="Gene3D" id="1.20.1250.20">
    <property type="entry name" value="MFS general substrate transporter like domains"/>
    <property type="match status" value="1"/>
</dbReference>
<dbReference type="Proteomes" id="UP001181693">
    <property type="component" value="Unassembled WGS sequence"/>
</dbReference>
<protein>
    <recommendedName>
        <fullName evidence="9">Thymic stromal cotransporter-like protein</fullName>
    </recommendedName>
</protein>